<reference evidence="2 3" key="1">
    <citation type="journal article" date="2019" name="G3 (Bethesda)">
        <title>Sequencing of a Wild Apple (Malus baccata) Genome Unravels the Differences Between Cultivated and Wild Apple Species Regarding Disease Resistance and Cold Tolerance.</title>
        <authorList>
            <person name="Chen X."/>
        </authorList>
    </citation>
    <scope>NUCLEOTIDE SEQUENCE [LARGE SCALE GENOMIC DNA]</scope>
    <source>
        <strain evidence="3">cv. Shandingzi</strain>
        <tissue evidence="2">Leaves</tissue>
    </source>
</reference>
<feature type="chain" id="PRO_5022210547" evidence="1">
    <location>
        <begin position="21"/>
        <end position="72"/>
    </location>
</feature>
<organism evidence="2 3">
    <name type="scientific">Malus baccata</name>
    <name type="common">Siberian crab apple</name>
    <name type="synonym">Pyrus baccata</name>
    <dbReference type="NCBI Taxonomy" id="106549"/>
    <lineage>
        <taxon>Eukaryota</taxon>
        <taxon>Viridiplantae</taxon>
        <taxon>Streptophyta</taxon>
        <taxon>Embryophyta</taxon>
        <taxon>Tracheophyta</taxon>
        <taxon>Spermatophyta</taxon>
        <taxon>Magnoliopsida</taxon>
        <taxon>eudicotyledons</taxon>
        <taxon>Gunneridae</taxon>
        <taxon>Pentapetalae</taxon>
        <taxon>rosids</taxon>
        <taxon>fabids</taxon>
        <taxon>Rosales</taxon>
        <taxon>Rosaceae</taxon>
        <taxon>Amygdaloideae</taxon>
        <taxon>Maleae</taxon>
        <taxon>Malus</taxon>
    </lineage>
</organism>
<feature type="signal peptide" evidence="1">
    <location>
        <begin position="1"/>
        <end position="20"/>
    </location>
</feature>
<dbReference type="Proteomes" id="UP000315295">
    <property type="component" value="Unassembled WGS sequence"/>
</dbReference>
<dbReference type="EMBL" id="VIEB01000615">
    <property type="protein sequence ID" value="TQD84924.1"/>
    <property type="molecule type" value="Genomic_DNA"/>
</dbReference>
<evidence type="ECO:0000313" key="2">
    <source>
        <dbReference type="EMBL" id="TQD84924.1"/>
    </source>
</evidence>
<sequence length="72" mass="7494">MWLGTIRLHLVVLIAAVAEAAPVISEIETERSSEATPVVGAVVATTQPVSTFAASNSAGARDPDLVPKLHEM</sequence>
<dbReference type="AlphaFoldDB" id="A0A540LEP4"/>
<proteinExistence type="predicted"/>
<comment type="caution">
    <text evidence="2">The sequence shown here is derived from an EMBL/GenBank/DDBJ whole genome shotgun (WGS) entry which is preliminary data.</text>
</comment>
<accession>A0A540LEP4</accession>
<keyword evidence="1" id="KW-0732">Signal</keyword>
<name>A0A540LEP4_MALBA</name>
<evidence type="ECO:0000256" key="1">
    <source>
        <dbReference type="SAM" id="SignalP"/>
    </source>
</evidence>
<protein>
    <submittedName>
        <fullName evidence="2">Uncharacterized protein</fullName>
    </submittedName>
</protein>
<keyword evidence="3" id="KW-1185">Reference proteome</keyword>
<gene>
    <name evidence="2" type="ORF">C1H46_029537</name>
</gene>
<evidence type="ECO:0000313" key="3">
    <source>
        <dbReference type="Proteomes" id="UP000315295"/>
    </source>
</evidence>